<dbReference type="SMR" id="A0A075WGB9"/>
<gene>
    <name evidence="1" type="ORF">AFULGI_00021150</name>
</gene>
<dbReference type="Proteomes" id="UP000028501">
    <property type="component" value="Chromosome"/>
</dbReference>
<proteinExistence type="predicted"/>
<dbReference type="RefSeq" id="WP_010879353.1">
    <property type="nucleotide sequence ID" value="NZ_CP006577.1"/>
</dbReference>
<evidence type="ECO:0000313" key="2">
    <source>
        <dbReference type="Proteomes" id="UP000028501"/>
    </source>
</evidence>
<protein>
    <submittedName>
        <fullName evidence="1">Uncharacterized protein</fullName>
    </submittedName>
</protein>
<dbReference type="KEGG" id="afg:AFULGI_00021150"/>
<name>A0A075WGB9_ARCFL</name>
<dbReference type="AlphaFoldDB" id="A0A075WGB9"/>
<dbReference type="GeneID" id="42809725"/>
<reference evidence="1 2" key="1">
    <citation type="submission" date="2013-07" db="EMBL/GenBank/DDBJ databases">
        <title>Genome of Archaeoglobus fulgidus.</title>
        <authorList>
            <person name="Fiebig A."/>
            <person name="Birkeland N.-K."/>
        </authorList>
    </citation>
    <scope>NUCLEOTIDE SEQUENCE [LARGE SCALE GENOMIC DNA]</scope>
    <source>
        <strain evidence="1 2">DSM 8774</strain>
    </source>
</reference>
<dbReference type="EMBL" id="CP006577">
    <property type="protein sequence ID" value="AIG98857.1"/>
    <property type="molecule type" value="Genomic_DNA"/>
</dbReference>
<sequence length="57" mass="6449">MALDRVDRNIIEGKIDIIETAHIISSLGLERAESYSEMFEILGKTGIIVKNSLQNRF</sequence>
<dbReference type="InterPro" id="IPR037038">
    <property type="entry name" value="HepT-like_sf"/>
</dbReference>
<accession>A0A075WGB9</accession>
<dbReference type="HOGENOM" id="CLU_2985456_0_0_2"/>
<evidence type="ECO:0000313" key="1">
    <source>
        <dbReference type="EMBL" id="AIG98857.1"/>
    </source>
</evidence>
<dbReference type="Gene3D" id="1.20.120.580">
    <property type="entry name" value="bsu32300-like"/>
    <property type="match status" value="1"/>
</dbReference>
<organism evidence="1 2">
    <name type="scientific">Archaeoglobus fulgidus DSM 8774</name>
    <dbReference type="NCBI Taxonomy" id="1344584"/>
    <lineage>
        <taxon>Archaea</taxon>
        <taxon>Methanobacteriati</taxon>
        <taxon>Methanobacteriota</taxon>
        <taxon>Archaeoglobi</taxon>
        <taxon>Archaeoglobales</taxon>
        <taxon>Archaeoglobaceae</taxon>
        <taxon>Archaeoglobus</taxon>
    </lineage>
</organism>